<evidence type="ECO:0000313" key="1">
    <source>
        <dbReference type="EMBL" id="QJA53537.1"/>
    </source>
</evidence>
<dbReference type="AlphaFoldDB" id="A0A6H2A1U2"/>
<dbReference type="EMBL" id="MT144676">
    <property type="protein sequence ID" value="QJH97186.1"/>
    <property type="molecule type" value="Genomic_DNA"/>
</dbReference>
<organism evidence="1">
    <name type="scientific">viral metagenome</name>
    <dbReference type="NCBI Taxonomy" id="1070528"/>
    <lineage>
        <taxon>unclassified sequences</taxon>
        <taxon>metagenomes</taxon>
        <taxon>organismal metagenomes</taxon>
    </lineage>
</organism>
<dbReference type="EMBL" id="MT144429">
    <property type="protein sequence ID" value="QJA53537.1"/>
    <property type="molecule type" value="Genomic_DNA"/>
</dbReference>
<gene>
    <name evidence="1" type="ORF">TM448A03636_0013</name>
    <name evidence="2" type="ORF">TM448B00947_0020</name>
</gene>
<proteinExistence type="predicted"/>
<protein>
    <submittedName>
        <fullName evidence="1">Uncharacterized protein</fullName>
    </submittedName>
</protein>
<sequence>MRDNCVALSVYADEEQLISMWQPDDDDLARLQAGGAVWLYVVGVAHPPVLVTTKNPFNETSTTKGIAP</sequence>
<reference evidence="1" key="1">
    <citation type="submission" date="2020-03" db="EMBL/GenBank/DDBJ databases">
        <title>The deep terrestrial virosphere.</title>
        <authorList>
            <person name="Holmfeldt K."/>
            <person name="Nilsson E."/>
            <person name="Simone D."/>
            <person name="Lopez-Fernandez M."/>
            <person name="Wu X."/>
            <person name="de Brujin I."/>
            <person name="Lundin D."/>
            <person name="Andersson A."/>
            <person name="Bertilsson S."/>
            <person name="Dopson M."/>
        </authorList>
    </citation>
    <scope>NUCLEOTIDE SEQUENCE</scope>
    <source>
        <strain evidence="1">TM448A03636</strain>
        <strain evidence="2">TM448B00947</strain>
    </source>
</reference>
<accession>A0A6H2A1U2</accession>
<name>A0A6H2A1U2_9ZZZZ</name>
<evidence type="ECO:0000313" key="2">
    <source>
        <dbReference type="EMBL" id="QJH97186.1"/>
    </source>
</evidence>